<accession>A0ABT3GBY9</accession>
<keyword evidence="1" id="KW-0378">Hydrolase</keyword>
<evidence type="ECO:0000259" key="5">
    <source>
        <dbReference type="Pfam" id="PF00561"/>
    </source>
</evidence>
<keyword evidence="7" id="KW-1185">Reference proteome</keyword>
<dbReference type="SUPFAM" id="SSF53474">
    <property type="entry name" value="alpha/beta-Hydrolases"/>
    <property type="match status" value="1"/>
</dbReference>
<feature type="signal peptide" evidence="4">
    <location>
        <begin position="1"/>
        <end position="20"/>
    </location>
</feature>
<reference evidence="6 7" key="1">
    <citation type="submission" date="2022-10" db="EMBL/GenBank/DDBJ databases">
        <title>Luteolibacter arcticus strain CCTCC AB 2014275, whole genome shotgun sequencing project.</title>
        <authorList>
            <person name="Zhao G."/>
            <person name="Shen L."/>
        </authorList>
    </citation>
    <scope>NUCLEOTIDE SEQUENCE [LARGE SCALE GENOMIC DNA]</scope>
    <source>
        <strain evidence="6 7">CCTCC AB 2014275</strain>
    </source>
</reference>
<feature type="chain" id="PRO_5046626522" description="AB hydrolase-1 domain-containing protein" evidence="4">
    <location>
        <begin position="21"/>
        <end position="329"/>
    </location>
</feature>
<dbReference type="Proteomes" id="UP001320876">
    <property type="component" value="Unassembled WGS sequence"/>
</dbReference>
<sequence length="329" mass="35498">MKSIAVWVLAMAATAGFVAAEPLAYDPLKVPEVEIVSKTFEVKDAGRNRTLPIRVYLPEGKDAAPVILFSHGLGGSRDNSPYLGNHWAKRGYAVVFVQHPGSDESVWKDAAMLERMGAMKQAASIENYLNRAKDVPAVIDALTRWNGEKDHALSGRLDLEHLGMSGHSFGAQTTQALAGQGARPRLSLAEPRIDAAVMMSPSPPAIGDPAKSFAGIKIPCLLLTGTRDDSPIGNTTPADRLKVFPHLNQAPAWQVVFDQATHMDFGQREKAGSAAGSTRYHKAILALTTAFWDAELKAKPEAKAWLNGEKARSVLVAADRWESNGKAKE</sequence>
<evidence type="ECO:0000256" key="1">
    <source>
        <dbReference type="ARBA" id="ARBA00022801"/>
    </source>
</evidence>
<dbReference type="Gene3D" id="3.40.50.1820">
    <property type="entry name" value="alpha/beta hydrolase"/>
    <property type="match status" value="1"/>
</dbReference>
<evidence type="ECO:0000256" key="4">
    <source>
        <dbReference type="SAM" id="SignalP"/>
    </source>
</evidence>
<dbReference type="EMBL" id="JAPDDT010000001">
    <property type="protein sequence ID" value="MCW1921147.1"/>
    <property type="molecule type" value="Genomic_DNA"/>
</dbReference>
<evidence type="ECO:0000313" key="7">
    <source>
        <dbReference type="Proteomes" id="UP001320876"/>
    </source>
</evidence>
<dbReference type="Pfam" id="PF00561">
    <property type="entry name" value="Abhydrolase_1"/>
    <property type="match status" value="1"/>
</dbReference>
<dbReference type="RefSeq" id="WP_264485256.1">
    <property type="nucleotide sequence ID" value="NZ_JAPDDT010000001.1"/>
</dbReference>
<dbReference type="InterPro" id="IPR029058">
    <property type="entry name" value="AB_hydrolase_fold"/>
</dbReference>
<evidence type="ECO:0000313" key="6">
    <source>
        <dbReference type="EMBL" id="MCW1921147.1"/>
    </source>
</evidence>
<evidence type="ECO:0000256" key="2">
    <source>
        <dbReference type="ARBA" id="ARBA00022963"/>
    </source>
</evidence>
<protein>
    <recommendedName>
        <fullName evidence="5">AB hydrolase-1 domain-containing protein</fullName>
    </recommendedName>
</protein>
<gene>
    <name evidence="6" type="ORF">OKA05_01190</name>
</gene>
<dbReference type="InterPro" id="IPR000073">
    <property type="entry name" value="AB_hydrolase_1"/>
</dbReference>
<name>A0ABT3GBY9_9BACT</name>
<dbReference type="PANTHER" id="PTHR10272">
    <property type="entry name" value="PLATELET-ACTIVATING FACTOR ACETYLHYDROLASE"/>
    <property type="match status" value="1"/>
</dbReference>
<keyword evidence="3" id="KW-0443">Lipid metabolism</keyword>
<organism evidence="6 7">
    <name type="scientific">Luteolibacter arcticus</name>
    <dbReference type="NCBI Taxonomy" id="1581411"/>
    <lineage>
        <taxon>Bacteria</taxon>
        <taxon>Pseudomonadati</taxon>
        <taxon>Verrucomicrobiota</taxon>
        <taxon>Verrucomicrobiia</taxon>
        <taxon>Verrucomicrobiales</taxon>
        <taxon>Verrucomicrobiaceae</taxon>
        <taxon>Luteolibacter</taxon>
    </lineage>
</organism>
<keyword evidence="4" id="KW-0732">Signal</keyword>
<dbReference type="PANTHER" id="PTHR10272:SF0">
    <property type="entry name" value="PLATELET-ACTIVATING FACTOR ACETYLHYDROLASE"/>
    <property type="match status" value="1"/>
</dbReference>
<proteinExistence type="predicted"/>
<keyword evidence="2" id="KW-0442">Lipid degradation</keyword>
<feature type="domain" description="AB hydrolase-1" evidence="5">
    <location>
        <begin position="65"/>
        <end position="209"/>
    </location>
</feature>
<evidence type="ECO:0000256" key="3">
    <source>
        <dbReference type="ARBA" id="ARBA00023098"/>
    </source>
</evidence>
<comment type="caution">
    <text evidence="6">The sequence shown here is derived from an EMBL/GenBank/DDBJ whole genome shotgun (WGS) entry which is preliminary data.</text>
</comment>